<dbReference type="Pfam" id="PF00893">
    <property type="entry name" value="Multi_Drug_Res"/>
    <property type="match status" value="1"/>
</dbReference>
<accession>A0A495X8N4</accession>
<evidence type="ECO:0000256" key="7">
    <source>
        <dbReference type="RuleBase" id="RU003942"/>
    </source>
</evidence>
<feature type="transmembrane region" description="Helical" evidence="8">
    <location>
        <begin position="58"/>
        <end position="80"/>
    </location>
</feature>
<evidence type="ECO:0000256" key="2">
    <source>
        <dbReference type="ARBA" id="ARBA00022448"/>
    </source>
</evidence>
<dbReference type="AlphaFoldDB" id="A0A495X8N4"/>
<dbReference type="InterPro" id="IPR037185">
    <property type="entry name" value="EmrE-like"/>
</dbReference>
<evidence type="ECO:0000256" key="3">
    <source>
        <dbReference type="ARBA" id="ARBA00022475"/>
    </source>
</evidence>
<dbReference type="InterPro" id="IPR045324">
    <property type="entry name" value="Small_multidrug_res"/>
</dbReference>
<dbReference type="SUPFAM" id="SSF103481">
    <property type="entry name" value="Multidrug resistance efflux transporter EmrE"/>
    <property type="match status" value="1"/>
</dbReference>
<comment type="similarity">
    <text evidence="7">Belongs to the drug/metabolite transporter (DMT) superfamily. Small multidrug resistance (SMR) (TC 2.A.7.1) family.</text>
</comment>
<sequence length="108" mass="10949">MLKWILLTLAIGCEVFATLCLKASDGFTKTLPTLGLVTGYAAAFYLESQVIRLGLPVAITYAVWAGGGIALVAVAGRVLFADPISPAVLAGMALIAVGVGVVTIAAAE</sequence>
<evidence type="ECO:0000256" key="1">
    <source>
        <dbReference type="ARBA" id="ARBA00004651"/>
    </source>
</evidence>
<dbReference type="PANTHER" id="PTHR30561">
    <property type="entry name" value="SMR FAMILY PROTON-DEPENDENT DRUG EFFLUX TRANSPORTER SUGE"/>
    <property type="match status" value="1"/>
</dbReference>
<comment type="caution">
    <text evidence="9">The sequence shown here is derived from an EMBL/GenBank/DDBJ whole genome shotgun (WGS) entry which is preliminary data.</text>
</comment>
<keyword evidence="4 7" id="KW-0812">Transmembrane</keyword>
<keyword evidence="3" id="KW-1003">Cell membrane</keyword>
<evidence type="ECO:0000256" key="6">
    <source>
        <dbReference type="ARBA" id="ARBA00023136"/>
    </source>
</evidence>
<dbReference type="Gene3D" id="1.10.3730.20">
    <property type="match status" value="1"/>
</dbReference>
<evidence type="ECO:0000256" key="8">
    <source>
        <dbReference type="SAM" id="Phobius"/>
    </source>
</evidence>
<evidence type="ECO:0000256" key="4">
    <source>
        <dbReference type="ARBA" id="ARBA00022692"/>
    </source>
</evidence>
<keyword evidence="10" id="KW-1185">Reference proteome</keyword>
<evidence type="ECO:0000313" key="10">
    <source>
        <dbReference type="Proteomes" id="UP000272729"/>
    </source>
</evidence>
<dbReference type="OrthoDB" id="3175079at2"/>
<evidence type="ECO:0000313" key="9">
    <source>
        <dbReference type="EMBL" id="RKT70352.1"/>
    </source>
</evidence>
<organism evidence="9 10">
    <name type="scientific">Saccharothrix variisporea</name>
    <dbReference type="NCBI Taxonomy" id="543527"/>
    <lineage>
        <taxon>Bacteria</taxon>
        <taxon>Bacillati</taxon>
        <taxon>Actinomycetota</taxon>
        <taxon>Actinomycetes</taxon>
        <taxon>Pseudonocardiales</taxon>
        <taxon>Pseudonocardiaceae</taxon>
        <taxon>Saccharothrix</taxon>
    </lineage>
</organism>
<protein>
    <submittedName>
        <fullName evidence="9">Small multidrug resistance pump</fullName>
    </submittedName>
</protein>
<dbReference type="GO" id="GO:0005886">
    <property type="term" value="C:plasma membrane"/>
    <property type="evidence" value="ECO:0007669"/>
    <property type="project" value="UniProtKB-SubCell"/>
</dbReference>
<keyword evidence="2" id="KW-0813">Transport</keyword>
<reference evidence="9 10" key="1">
    <citation type="submission" date="2018-10" db="EMBL/GenBank/DDBJ databases">
        <title>Sequencing the genomes of 1000 actinobacteria strains.</title>
        <authorList>
            <person name="Klenk H.-P."/>
        </authorList>
    </citation>
    <scope>NUCLEOTIDE SEQUENCE [LARGE SCALE GENOMIC DNA]</scope>
    <source>
        <strain evidence="9 10">DSM 43911</strain>
    </source>
</reference>
<gene>
    <name evidence="9" type="ORF">DFJ66_3612</name>
</gene>
<comment type="subcellular location">
    <subcellularLocation>
        <location evidence="1 7">Cell membrane</location>
        <topology evidence="1 7">Multi-pass membrane protein</topology>
    </subcellularLocation>
</comment>
<dbReference type="GO" id="GO:0022857">
    <property type="term" value="F:transmembrane transporter activity"/>
    <property type="evidence" value="ECO:0007669"/>
    <property type="project" value="InterPro"/>
</dbReference>
<proteinExistence type="inferred from homology"/>
<evidence type="ECO:0000256" key="5">
    <source>
        <dbReference type="ARBA" id="ARBA00022989"/>
    </source>
</evidence>
<dbReference type="InterPro" id="IPR000390">
    <property type="entry name" value="Small_drug/metabolite_transptr"/>
</dbReference>
<dbReference type="PANTHER" id="PTHR30561:SF1">
    <property type="entry name" value="MULTIDRUG TRANSPORTER EMRE"/>
    <property type="match status" value="1"/>
</dbReference>
<dbReference type="EMBL" id="RBXR01000001">
    <property type="protein sequence ID" value="RKT70352.1"/>
    <property type="molecule type" value="Genomic_DNA"/>
</dbReference>
<keyword evidence="5 8" id="KW-1133">Transmembrane helix</keyword>
<dbReference type="RefSeq" id="WP_121222517.1">
    <property type="nucleotide sequence ID" value="NZ_JBIUBA010000005.1"/>
</dbReference>
<name>A0A495X8N4_9PSEU</name>
<keyword evidence="6 8" id="KW-0472">Membrane</keyword>
<feature type="transmembrane region" description="Helical" evidence="8">
    <location>
        <begin position="86"/>
        <end position="107"/>
    </location>
</feature>
<dbReference type="Proteomes" id="UP000272729">
    <property type="component" value="Unassembled WGS sequence"/>
</dbReference>